<dbReference type="Pfam" id="PF02272">
    <property type="entry name" value="DHHA1"/>
    <property type="match status" value="1"/>
</dbReference>
<name>A0A135YUG6_9FIRM</name>
<keyword evidence="3" id="KW-1133">Transmembrane helix</keyword>
<feature type="binding site" evidence="2">
    <location>
        <position position="366"/>
    </location>
    <ligand>
        <name>Mn(2+)</name>
        <dbReference type="ChEBI" id="CHEBI:29035"/>
        <label>2</label>
    </ligand>
</feature>
<dbReference type="SUPFAM" id="SSF64182">
    <property type="entry name" value="DHH phosphoesterases"/>
    <property type="match status" value="1"/>
</dbReference>
<evidence type="ECO:0000313" key="5">
    <source>
        <dbReference type="EMBL" id="KXI13046.1"/>
    </source>
</evidence>
<dbReference type="GO" id="GO:0003676">
    <property type="term" value="F:nucleic acid binding"/>
    <property type="evidence" value="ECO:0007669"/>
    <property type="project" value="UniProtKB-UniRule"/>
</dbReference>
<dbReference type="PROSITE" id="PS50887">
    <property type="entry name" value="GGDEF"/>
    <property type="match status" value="1"/>
</dbReference>
<feature type="domain" description="GGDEF" evidence="4">
    <location>
        <begin position="189"/>
        <end position="317"/>
    </location>
</feature>
<dbReference type="STRING" id="1261.HMPREF3195_00939"/>
<dbReference type="PATRIC" id="fig|1261.3.peg.51"/>
<dbReference type="PIRSF" id="PIRSF026583">
    <property type="entry name" value="YybT"/>
    <property type="match status" value="1"/>
</dbReference>
<dbReference type="InterPro" id="IPR038763">
    <property type="entry name" value="DHH_sf"/>
</dbReference>
<feature type="transmembrane region" description="Helical" evidence="3">
    <location>
        <begin position="36"/>
        <end position="52"/>
    </location>
</feature>
<dbReference type="Gene3D" id="3.10.310.30">
    <property type="match status" value="1"/>
</dbReference>
<dbReference type="eggNOG" id="COG3887">
    <property type="taxonomic scope" value="Bacteria"/>
</dbReference>
<proteinExistence type="inferred from homology"/>
<feature type="binding site" evidence="2">
    <location>
        <position position="512"/>
    </location>
    <ligand>
        <name>Mn(2+)</name>
        <dbReference type="ChEBI" id="CHEBI:29035"/>
        <label>2</label>
    </ligand>
</feature>
<comment type="cofactor">
    <cofactor evidence="2">
        <name>Mn(2+)</name>
        <dbReference type="ChEBI" id="CHEBI:29035"/>
    </cofactor>
    <text evidence="2">For phosphodiesterase activity, probably binds 2 Mn(2+) per subunit.</text>
</comment>
<feature type="binding site" evidence="2">
    <location>
        <position position="364"/>
    </location>
    <ligand>
        <name>Mn(2+)</name>
        <dbReference type="ChEBI" id="CHEBI:29035"/>
        <label>1</label>
    </ligand>
</feature>
<dbReference type="Pfam" id="PF13188">
    <property type="entry name" value="PAS_8"/>
    <property type="match status" value="1"/>
</dbReference>
<accession>A0A135YUG6</accession>
<comment type="caution">
    <text evidence="5">The sequence shown here is derived from an EMBL/GenBank/DDBJ whole genome shotgun (WGS) entry which is preliminary data.</text>
</comment>
<comment type="subcellular location">
    <subcellularLocation>
        <location evidence="1">Cell membrane</location>
    </subcellularLocation>
</comment>
<comment type="catalytic activity">
    <reaction evidence="1">
        <text>3',3'-c-di-AMP + H2O = 5'-O-phosphonoadenylyl-(3'-&gt;5')-adenosine + H(+)</text>
        <dbReference type="Rhea" id="RHEA:54420"/>
        <dbReference type="ChEBI" id="CHEBI:15377"/>
        <dbReference type="ChEBI" id="CHEBI:15378"/>
        <dbReference type="ChEBI" id="CHEBI:71500"/>
        <dbReference type="ChEBI" id="CHEBI:138171"/>
    </reaction>
</comment>
<comment type="function">
    <text evidence="1">Has phosphodiesterase (PDE) activity against cyclic-di-AMP (c-di-AMP).</text>
</comment>
<evidence type="ECO:0000259" key="4">
    <source>
        <dbReference type="PROSITE" id="PS50887"/>
    </source>
</evidence>
<evidence type="ECO:0000313" key="6">
    <source>
        <dbReference type="Proteomes" id="UP000070326"/>
    </source>
</evidence>
<keyword evidence="1 3" id="KW-0472">Membrane</keyword>
<feature type="binding site" evidence="2">
    <location>
        <position position="457"/>
    </location>
    <ligand>
        <name>Mn(2+)</name>
        <dbReference type="ChEBI" id="CHEBI:29035"/>
        <label>2</label>
    </ligand>
</feature>
<feature type="transmembrane region" description="Helical" evidence="3">
    <location>
        <begin position="12"/>
        <end position="30"/>
    </location>
</feature>
<evidence type="ECO:0000256" key="3">
    <source>
        <dbReference type="SAM" id="Phobius"/>
    </source>
</evidence>
<dbReference type="InterPro" id="IPR000160">
    <property type="entry name" value="GGDEF_dom"/>
</dbReference>
<dbReference type="InterPro" id="IPR003156">
    <property type="entry name" value="DHHA1_dom"/>
</dbReference>
<dbReference type="EC" id="3.1.4.-" evidence="1"/>
<reference evidence="5 6" key="1">
    <citation type="submission" date="2016-02" db="EMBL/GenBank/DDBJ databases">
        <authorList>
            <person name="Wen L."/>
            <person name="He K."/>
            <person name="Yang H."/>
        </authorList>
    </citation>
    <scope>NUCLEOTIDE SEQUENCE [LARGE SCALE GENOMIC DNA]</scope>
    <source>
        <strain evidence="5 6">MJR8628A</strain>
    </source>
</reference>
<gene>
    <name evidence="5" type="ORF">HMPREF3195_00939</name>
</gene>
<keyword evidence="1" id="KW-0378">Hydrolase</keyword>
<dbReference type="PANTHER" id="PTHR47618">
    <property type="entry name" value="BIFUNCTIONAL OLIGORIBONUCLEASE AND PAP PHOSPHATASE NRNA"/>
    <property type="match status" value="1"/>
</dbReference>
<keyword evidence="1" id="KW-1003">Cell membrane</keyword>
<dbReference type="InterPro" id="IPR001667">
    <property type="entry name" value="DDH_dom"/>
</dbReference>
<sequence>MKNKKEKKYVSDYLEYICFLVMLALCLYVLLKNILLGLAAIIVTVAIIYVWSRNKRLESDSWREEVKSLTMTCDKMTRTSIANIPVPVCFIELNGRIIWANKKFEEMVSDKYPIDKELEDYVGDITLRKILDETKVIEDEYSFNDRDYRIVYYFNKKNDIQDGSVDYMAVIYWFDITDLKNLNKELENNREVVLNIQVDGYEEVMKSTPEENRPIIAMDIERLLTSLQDETKGLLTKVTNDKYLLFTNEESLNELEKSKFSVLEKAREIEHGNSLPVTMSIGVGRGGDTIEKTGEFASGAMDMALGRGGDQVAVRDKEGFNFYGGKSKGYERKTKVKSRLIGLALKEIINQSNKILIMGHHYPDMDAMGAAVGVYDICKSFGKKANIVLNDVTEAVEIFVERVKEDDYYQDIFISHDKAIDMCDENTLVIVVDTHRPSYTECSKLLDISKRIVLIDHHRRGVEYINDTVLLFHEIYVSSTCEMVTELIQYIDADININKLTAEGLLGGIYLDTKNFEFKTGVRTFEAASFLRNMGADTLAVKKFFNSHAEDFLVKAEIIQRTEIIDNKICISYSNEQIDNINIVIAKAADELLNIKKIEASFVLGMKGDVVFVSARSIGDINVHVLMEKIGGGGHLDIAGAQLKDVSLSQAYNMVKEIITDYLEEEE</sequence>
<keyword evidence="2" id="KW-0479">Metal-binding</keyword>
<dbReference type="Gene3D" id="3.30.450.20">
    <property type="entry name" value="PAS domain"/>
    <property type="match status" value="1"/>
</dbReference>
<evidence type="ECO:0000256" key="1">
    <source>
        <dbReference type="PIRNR" id="PIRNR026583"/>
    </source>
</evidence>
<organism evidence="5 6">
    <name type="scientific">Peptostreptococcus anaerobius</name>
    <dbReference type="NCBI Taxonomy" id="1261"/>
    <lineage>
        <taxon>Bacteria</taxon>
        <taxon>Bacillati</taxon>
        <taxon>Bacillota</taxon>
        <taxon>Clostridia</taxon>
        <taxon>Peptostreptococcales</taxon>
        <taxon>Peptostreptococcaceae</taxon>
        <taxon>Peptostreptococcus</taxon>
    </lineage>
</organism>
<dbReference type="RefSeq" id="WP_060916435.1">
    <property type="nucleotide sequence ID" value="NZ_CAMPYD010000003.1"/>
</dbReference>
<dbReference type="AlphaFoldDB" id="A0A135YUG6"/>
<dbReference type="InterPro" id="IPR051319">
    <property type="entry name" value="Oligoribo/pAp-PDE_c-di-AMP_PDE"/>
</dbReference>
<dbReference type="GO" id="GO:0046872">
    <property type="term" value="F:metal ion binding"/>
    <property type="evidence" value="ECO:0007669"/>
    <property type="project" value="UniProtKB-KW"/>
</dbReference>
<dbReference type="FunFam" id="3.90.1640.10:FF:000002">
    <property type="entry name" value="Cyclic-di-AMP phosphodiesterase"/>
    <property type="match status" value="1"/>
</dbReference>
<dbReference type="Pfam" id="PF01368">
    <property type="entry name" value="DHH"/>
    <property type="match status" value="1"/>
</dbReference>
<dbReference type="GO" id="GO:0005886">
    <property type="term" value="C:plasma membrane"/>
    <property type="evidence" value="ECO:0007669"/>
    <property type="project" value="UniProtKB-SubCell"/>
</dbReference>
<feature type="binding site" evidence="2">
    <location>
        <position position="433"/>
    </location>
    <ligand>
        <name>Mn(2+)</name>
        <dbReference type="ChEBI" id="CHEBI:29035"/>
        <label>1</label>
    </ligand>
</feature>
<dbReference type="EMBL" id="LSQZ01000035">
    <property type="protein sequence ID" value="KXI13046.1"/>
    <property type="molecule type" value="Genomic_DNA"/>
</dbReference>
<evidence type="ECO:0000256" key="2">
    <source>
        <dbReference type="PIRSR" id="PIRSR026583-50"/>
    </source>
</evidence>
<dbReference type="GO" id="GO:0106409">
    <property type="term" value="F:cyclic-di-AMP phosphodiesterase activity"/>
    <property type="evidence" value="ECO:0007669"/>
    <property type="project" value="RHEA"/>
</dbReference>
<protein>
    <recommendedName>
        <fullName evidence="1">Cyclic-di-AMP phosphodiesterase</fullName>
        <ecNumber evidence="1">3.1.4.-</ecNumber>
    </recommendedName>
</protein>
<dbReference type="InterPro" id="IPR000014">
    <property type="entry name" value="PAS"/>
</dbReference>
<feature type="binding site" evidence="2">
    <location>
        <position position="433"/>
    </location>
    <ligand>
        <name>Mn(2+)</name>
        <dbReference type="ChEBI" id="CHEBI:29035"/>
        <label>2</label>
    </ligand>
</feature>
<comment type="similarity">
    <text evidence="1">Belongs to the GdpP/PdeA phosphodiesterase family.</text>
</comment>
<keyword evidence="2" id="KW-0464">Manganese</keyword>
<dbReference type="InterPro" id="IPR014528">
    <property type="entry name" value="GdpP/PdeA"/>
</dbReference>
<dbReference type="Pfam" id="PF24898">
    <property type="entry name" value="GGDEF_GdpP"/>
    <property type="match status" value="1"/>
</dbReference>
<dbReference type="Proteomes" id="UP000070326">
    <property type="component" value="Unassembled WGS sequence"/>
</dbReference>
<keyword evidence="3" id="KW-0812">Transmembrane</keyword>
<dbReference type="Gene3D" id="3.90.1640.10">
    <property type="entry name" value="inorganic pyrophosphatase (n-terminal core)"/>
    <property type="match status" value="1"/>
</dbReference>
<dbReference type="GO" id="GO:0016787">
    <property type="term" value="F:hydrolase activity"/>
    <property type="evidence" value="ECO:0007669"/>
    <property type="project" value="UniProtKB-UniRule"/>
</dbReference>
<feature type="binding site" evidence="2">
    <location>
        <position position="360"/>
    </location>
    <ligand>
        <name>Mn(2+)</name>
        <dbReference type="ChEBI" id="CHEBI:29035"/>
        <label>1</label>
    </ligand>
</feature>
<dbReference type="PANTHER" id="PTHR47618:SF2">
    <property type="entry name" value="CYCLIC-DI-AMP PHOSPHODIESTERASE GDPP"/>
    <property type="match status" value="1"/>
</dbReference>